<dbReference type="GeneID" id="33561765"/>
<organism evidence="1 2">
    <name type="scientific">Lobosporangium transversale</name>
    <dbReference type="NCBI Taxonomy" id="64571"/>
    <lineage>
        <taxon>Eukaryota</taxon>
        <taxon>Fungi</taxon>
        <taxon>Fungi incertae sedis</taxon>
        <taxon>Mucoromycota</taxon>
        <taxon>Mortierellomycotina</taxon>
        <taxon>Mortierellomycetes</taxon>
        <taxon>Mortierellales</taxon>
        <taxon>Mortierellaceae</taxon>
        <taxon>Lobosporangium</taxon>
    </lineage>
</organism>
<evidence type="ECO:0000313" key="1">
    <source>
        <dbReference type="EMBL" id="ORZ26786.1"/>
    </source>
</evidence>
<dbReference type="RefSeq" id="XP_021884549.1">
    <property type="nucleotide sequence ID" value="XM_022019921.1"/>
</dbReference>
<comment type="caution">
    <text evidence="1">The sequence shown here is derived from an EMBL/GenBank/DDBJ whole genome shotgun (WGS) entry which is preliminary data.</text>
</comment>
<evidence type="ECO:0000313" key="2">
    <source>
        <dbReference type="Proteomes" id="UP000193648"/>
    </source>
</evidence>
<dbReference type="OrthoDB" id="2439141at2759"/>
<dbReference type="Proteomes" id="UP000193648">
    <property type="component" value="Unassembled WGS sequence"/>
</dbReference>
<name>A0A1Y2GWX1_9FUNG</name>
<dbReference type="AlphaFoldDB" id="A0A1Y2GWX1"/>
<dbReference type="EMBL" id="MCFF01000006">
    <property type="protein sequence ID" value="ORZ26786.1"/>
    <property type="molecule type" value="Genomic_DNA"/>
</dbReference>
<accession>A0A1Y2GWX1</accession>
<protein>
    <submittedName>
        <fullName evidence="1">Uncharacterized protein</fullName>
    </submittedName>
</protein>
<reference evidence="1 2" key="1">
    <citation type="submission" date="2016-07" db="EMBL/GenBank/DDBJ databases">
        <title>Pervasive Adenine N6-methylation of Active Genes in Fungi.</title>
        <authorList>
            <consortium name="DOE Joint Genome Institute"/>
            <person name="Mondo S.J."/>
            <person name="Dannebaum R.O."/>
            <person name="Kuo R.C."/>
            <person name="Labutti K."/>
            <person name="Haridas S."/>
            <person name="Kuo A."/>
            <person name="Salamov A."/>
            <person name="Ahrendt S.R."/>
            <person name="Lipzen A."/>
            <person name="Sullivan W."/>
            <person name="Andreopoulos W.B."/>
            <person name="Clum A."/>
            <person name="Lindquist E."/>
            <person name="Daum C."/>
            <person name="Ramamoorthy G.K."/>
            <person name="Gryganskyi A."/>
            <person name="Culley D."/>
            <person name="Magnuson J.K."/>
            <person name="James T.Y."/>
            <person name="O'Malley M.A."/>
            <person name="Stajich J.E."/>
            <person name="Spatafora J.W."/>
            <person name="Visel A."/>
            <person name="Grigoriev I.V."/>
        </authorList>
    </citation>
    <scope>NUCLEOTIDE SEQUENCE [LARGE SCALE GENOMIC DNA]</scope>
    <source>
        <strain evidence="1 2">NRRL 3116</strain>
    </source>
</reference>
<dbReference type="InParanoid" id="A0A1Y2GWX1"/>
<sequence length="189" mass="20871">MPFLGNSEQVARKLQSCLIQSGNDVIMCLKVEVYSRLQSEDPHADAFVAFPGSKVVKVVSQLFNHTSQLMIGTTAWSALVTMGVVLTSGKVIVEPHNIVFNPHSESHIWLKKVVRNTCTTMWSVRRGPTLTKRPRTASTLPYILSLNRPSPVQCCWRLCGISSISRRDGQASSLLPIFSTNSTVTRALC</sequence>
<keyword evidence="2" id="KW-1185">Reference proteome</keyword>
<gene>
    <name evidence="1" type="ORF">BCR41DRAFT_205947</name>
</gene>
<proteinExistence type="predicted"/>